<name>G0MF90_CAEBE</name>
<gene>
    <name evidence="3" type="ORF">CAEBREN_21050</name>
</gene>
<dbReference type="Proteomes" id="UP000008068">
    <property type="component" value="Unassembled WGS sequence"/>
</dbReference>
<sequence>MHFSSFPMCTCLFFSSFFGTLFLFFFVFFSGISAYSQCRITNSQCSNHDDSGTKSSPKTSETKLLDKRSNTGIGVLIQFGNKNIWRMGDHRTEYSSNISSSECHCQLLSLRALSSGFWNNILIEQLDSLLETSELHHCVWNLTSPKWWKSLEESSKTLGSKITNYEKQVIKNKDNLLTFEATISDIQEKLPQRKKQIEEIMKALNEKRRQVLQKQNEISGFRLNRTENSMKFKLEKTKKKLDEMKKKKIVQDKKIARLRADIAKSEKSFDKVEREIHKEIQRQMENESKKEEIERRIKIFEVENSGISDEFQKLLINLKEDTDGRGKTNEKRIGELEVLVSKGTKYLEKLDEKIQNLKEMKPNKHSELVLPIPSIKGSSKRRSKSYDQMKSKKNGSRLEDLKKQIIQLKRESEALHMNKTRLLEEVRSEERDLERYFFSVQKETLQKTADEYQREADRAAQHLRYAENIRISELNRQERKLQPSIIVDTKDEKREKEYIEKKEKLNDKIRQLEKTTDDQKEELERIRRRLEFLKRQLKSYSELDLVQFENEKTEKGAEIRNLKKKWHEHVMTLNALNKKLQQRVLQREAAMTKANSVVHLTTNVRDERNREIEELQKEIAKTRLKL</sequence>
<feature type="coiled-coil region" evidence="1">
    <location>
        <begin position="194"/>
        <end position="275"/>
    </location>
</feature>
<dbReference type="HOGENOM" id="CLU_029885_0_0_1"/>
<feature type="region of interest" description="Disordered" evidence="2">
    <location>
        <begin position="369"/>
        <end position="395"/>
    </location>
</feature>
<dbReference type="STRING" id="135651.G0MF90"/>
<keyword evidence="4" id="KW-1185">Reference proteome</keyword>
<reference evidence="4" key="1">
    <citation type="submission" date="2011-07" db="EMBL/GenBank/DDBJ databases">
        <authorList>
            <consortium name="Caenorhabditis brenneri Sequencing and Analysis Consortium"/>
            <person name="Wilson R.K."/>
        </authorList>
    </citation>
    <scope>NUCLEOTIDE SEQUENCE [LARGE SCALE GENOMIC DNA]</scope>
    <source>
        <strain evidence="4">PB2801</strain>
    </source>
</reference>
<evidence type="ECO:0000256" key="1">
    <source>
        <dbReference type="SAM" id="Coils"/>
    </source>
</evidence>
<dbReference type="eggNOG" id="ENOG502TH5E">
    <property type="taxonomic scope" value="Eukaryota"/>
</dbReference>
<dbReference type="AlphaFoldDB" id="G0MF90"/>
<accession>G0MF90</accession>
<feature type="compositionally biased region" description="Basic and acidic residues" evidence="2">
    <location>
        <begin position="384"/>
        <end position="395"/>
    </location>
</feature>
<dbReference type="InParanoid" id="G0MF90"/>
<protein>
    <submittedName>
        <fullName evidence="3">Uncharacterized protein</fullName>
    </submittedName>
</protein>
<evidence type="ECO:0000313" key="3">
    <source>
        <dbReference type="EMBL" id="EGT54242.1"/>
    </source>
</evidence>
<evidence type="ECO:0000313" key="4">
    <source>
        <dbReference type="Proteomes" id="UP000008068"/>
    </source>
</evidence>
<dbReference type="EMBL" id="GL379792">
    <property type="protein sequence ID" value="EGT54242.1"/>
    <property type="molecule type" value="Genomic_DNA"/>
</dbReference>
<feature type="coiled-coil region" evidence="1">
    <location>
        <begin position="598"/>
        <end position="625"/>
    </location>
</feature>
<dbReference type="OMA" id="SSSECHC"/>
<keyword evidence="1" id="KW-0175">Coiled coil</keyword>
<evidence type="ECO:0000256" key="2">
    <source>
        <dbReference type="SAM" id="MobiDB-lite"/>
    </source>
</evidence>
<organism evidence="4">
    <name type="scientific">Caenorhabditis brenneri</name>
    <name type="common">Nematode worm</name>
    <dbReference type="NCBI Taxonomy" id="135651"/>
    <lineage>
        <taxon>Eukaryota</taxon>
        <taxon>Metazoa</taxon>
        <taxon>Ecdysozoa</taxon>
        <taxon>Nematoda</taxon>
        <taxon>Chromadorea</taxon>
        <taxon>Rhabditida</taxon>
        <taxon>Rhabditina</taxon>
        <taxon>Rhabditomorpha</taxon>
        <taxon>Rhabditoidea</taxon>
        <taxon>Rhabditidae</taxon>
        <taxon>Peloderinae</taxon>
        <taxon>Caenorhabditis</taxon>
    </lineage>
</organism>
<dbReference type="OrthoDB" id="5859423at2759"/>
<proteinExistence type="predicted"/>
<feature type="coiled-coil region" evidence="1">
    <location>
        <begin position="495"/>
        <end position="565"/>
    </location>
</feature>